<protein>
    <submittedName>
        <fullName evidence="2">Uncharacterized protein</fullName>
    </submittedName>
</protein>
<dbReference type="PANTHER" id="PTHR47481:SF40">
    <property type="entry name" value="RETROTRANSPOSON GAG DOMAIN-CONTAINING PROTEIN"/>
    <property type="match status" value="1"/>
</dbReference>
<feature type="compositionally biased region" description="Polar residues" evidence="1">
    <location>
        <begin position="199"/>
        <end position="220"/>
    </location>
</feature>
<keyword evidence="3" id="KW-1185">Reference proteome</keyword>
<proteinExistence type="predicted"/>
<evidence type="ECO:0000313" key="2">
    <source>
        <dbReference type="EMBL" id="KAJ0214593.1"/>
    </source>
</evidence>
<evidence type="ECO:0000256" key="1">
    <source>
        <dbReference type="SAM" id="MobiDB-lite"/>
    </source>
</evidence>
<dbReference type="Proteomes" id="UP000235145">
    <property type="component" value="Unassembled WGS sequence"/>
</dbReference>
<name>A0A9R1W067_LACSA</name>
<reference evidence="2 3" key="1">
    <citation type="journal article" date="2017" name="Nat. Commun.">
        <title>Genome assembly with in vitro proximity ligation data and whole-genome triplication in lettuce.</title>
        <authorList>
            <person name="Reyes-Chin-Wo S."/>
            <person name="Wang Z."/>
            <person name="Yang X."/>
            <person name="Kozik A."/>
            <person name="Arikit S."/>
            <person name="Song C."/>
            <person name="Xia L."/>
            <person name="Froenicke L."/>
            <person name="Lavelle D.O."/>
            <person name="Truco M.J."/>
            <person name="Xia R."/>
            <person name="Zhu S."/>
            <person name="Xu C."/>
            <person name="Xu H."/>
            <person name="Xu X."/>
            <person name="Cox K."/>
            <person name="Korf I."/>
            <person name="Meyers B.C."/>
            <person name="Michelmore R.W."/>
        </authorList>
    </citation>
    <scope>NUCLEOTIDE SEQUENCE [LARGE SCALE GENOMIC DNA]</scope>
    <source>
        <strain evidence="3">cv. Salinas</strain>
        <tissue evidence="2">Seedlings</tissue>
    </source>
</reference>
<comment type="caution">
    <text evidence="2">The sequence shown here is derived from an EMBL/GenBank/DDBJ whole genome shotgun (WGS) entry which is preliminary data.</text>
</comment>
<gene>
    <name evidence="2" type="ORF">LSAT_V11C400222610</name>
</gene>
<dbReference type="PANTHER" id="PTHR47481">
    <property type="match status" value="1"/>
</dbReference>
<organism evidence="2 3">
    <name type="scientific">Lactuca sativa</name>
    <name type="common">Garden lettuce</name>
    <dbReference type="NCBI Taxonomy" id="4236"/>
    <lineage>
        <taxon>Eukaryota</taxon>
        <taxon>Viridiplantae</taxon>
        <taxon>Streptophyta</taxon>
        <taxon>Embryophyta</taxon>
        <taxon>Tracheophyta</taxon>
        <taxon>Spermatophyta</taxon>
        <taxon>Magnoliopsida</taxon>
        <taxon>eudicotyledons</taxon>
        <taxon>Gunneridae</taxon>
        <taxon>Pentapetalae</taxon>
        <taxon>asterids</taxon>
        <taxon>campanulids</taxon>
        <taxon>Asterales</taxon>
        <taxon>Asteraceae</taxon>
        <taxon>Cichorioideae</taxon>
        <taxon>Cichorieae</taxon>
        <taxon>Lactucinae</taxon>
        <taxon>Lactuca</taxon>
    </lineage>
</organism>
<dbReference type="AlphaFoldDB" id="A0A9R1W067"/>
<feature type="compositionally biased region" description="Low complexity" evidence="1">
    <location>
        <begin position="228"/>
        <end position="239"/>
    </location>
</feature>
<evidence type="ECO:0000313" key="3">
    <source>
        <dbReference type="Proteomes" id="UP000235145"/>
    </source>
</evidence>
<dbReference type="EMBL" id="NBSK02000004">
    <property type="protein sequence ID" value="KAJ0214593.1"/>
    <property type="molecule type" value="Genomic_DNA"/>
</dbReference>
<sequence>MSDKQDPTFVKALHPVYTVTNIQNKIRTLDGTKVSYSSCVRLFRLHAKGYRVLAHIDGSDPPSKTDPTYENWSEIDAIVLQWIYGKISDDLLAQVLEPDSTAYEAWFKIQNIFLNNKGSSADALEHEFTNLTLRAMSSLAPCSRVLLKERNGRIRREKKTREQGVEAYCQRLKDLASQLNDVDCLVNEKQIVAAVEHNPPTNSNFRRTESGNSRPNQQRNTNRRALVSASSSRPSYTSSGWGCKRGRKLARIAKPIPVLDFHCPYHPRPRPPNARRIRIKISPSDTGNPMDTRLVYKAQLLL</sequence>
<accession>A0A9R1W067</accession>
<feature type="region of interest" description="Disordered" evidence="1">
    <location>
        <begin position="195"/>
        <end position="242"/>
    </location>
</feature>